<feature type="binding site" evidence="2">
    <location>
        <position position="121"/>
    </location>
    <ligand>
        <name>Fe cation</name>
        <dbReference type="ChEBI" id="CHEBI:24875"/>
    </ligand>
</feature>
<feature type="binding site" evidence="2">
    <location>
        <position position="79"/>
    </location>
    <ligand>
        <name>Fe cation</name>
        <dbReference type="ChEBI" id="CHEBI:24875"/>
    </ligand>
</feature>
<evidence type="ECO:0000259" key="6">
    <source>
        <dbReference type="Pfam" id="PF05726"/>
    </source>
</evidence>
<evidence type="ECO:0000256" key="4">
    <source>
        <dbReference type="SAM" id="MobiDB-lite"/>
    </source>
</evidence>
<feature type="binding site" evidence="2">
    <location>
        <position position="77"/>
    </location>
    <ligand>
        <name>Fe cation</name>
        <dbReference type="ChEBI" id="CHEBI:24875"/>
    </ligand>
</feature>
<dbReference type="InterPro" id="IPR014710">
    <property type="entry name" value="RmlC-like_jellyroll"/>
</dbReference>
<dbReference type="Pfam" id="PF02678">
    <property type="entry name" value="Pirin"/>
    <property type="match status" value="1"/>
</dbReference>
<sequence>MSNEERDPQEVVGEPMHDAKDVLVLAPREVPLGGPRAMTVRRTLPHRDRSFVGAWCFVDHYGPDDVAATGGMHVPPHPHTALQTVTWLFEGQVEHHDSGGYHAIVRPGEVNLMTAGQGIAHSEVSTDDTQRLHGVQLWVVLPEADRDLPRRLQHFAAPESALGAGVHGRVFVGSLAGAESPIETATPLLAAEIRLEPGADWQVEVDPGFEHAVLLDDGDVTLEGAALESGALAVTDPGRASLHLTSEQGARIVLLGGEPYDEEIVMWWNFIGRNHDEVAAYRAEWEAGSDRFGDVPGYDGGRDRLPAPALPNGPLRSRRREGPTLVE</sequence>
<evidence type="ECO:0000256" key="2">
    <source>
        <dbReference type="PIRSR" id="PIRSR006232-1"/>
    </source>
</evidence>
<keyword evidence="8" id="KW-1185">Reference proteome</keyword>
<name>A0A542XFV0_9MICO</name>
<dbReference type="InterPro" id="IPR012093">
    <property type="entry name" value="Pirin"/>
</dbReference>
<protein>
    <recommendedName>
        <fullName evidence="9">Pirin</fullName>
    </recommendedName>
</protein>
<evidence type="ECO:0000259" key="5">
    <source>
        <dbReference type="Pfam" id="PF02678"/>
    </source>
</evidence>
<dbReference type="GO" id="GO:0046872">
    <property type="term" value="F:metal ion binding"/>
    <property type="evidence" value="ECO:0007669"/>
    <property type="project" value="UniProtKB-KW"/>
</dbReference>
<evidence type="ECO:0008006" key="9">
    <source>
        <dbReference type="Google" id="ProtNLM"/>
    </source>
</evidence>
<dbReference type="InterPro" id="IPR008778">
    <property type="entry name" value="Pirin_C_dom"/>
</dbReference>
<dbReference type="CDD" id="cd02247">
    <property type="entry name" value="cupin_pirin_C"/>
    <property type="match status" value="1"/>
</dbReference>
<comment type="cofactor">
    <cofactor evidence="2">
        <name>Fe cation</name>
        <dbReference type="ChEBI" id="CHEBI:24875"/>
    </cofactor>
    <text evidence="2">Binds 1 Fe cation per subunit.</text>
</comment>
<feature type="binding site" evidence="2">
    <location>
        <position position="123"/>
    </location>
    <ligand>
        <name>Fe cation</name>
        <dbReference type="ChEBI" id="CHEBI:24875"/>
    </ligand>
</feature>
<feature type="region of interest" description="Disordered" evidence="4">
    <location>
        <begin position="294"/>
        <end position="327"/>
    </location>
</feature>
<feature type="domain" description="Pirin N-terminal" evidence="5">
    <location>
        <begin position="40"/>
        <end position="139"/>
    </location>
</feature>
<reference evidence="7 8" key="1">
    <citation type="submission" date="2019-06" db="EMBL/GenBank/DDBJ databases">
        <title>Sequencing the genomes of 1000 actinobacteria strains.</title>
        <authorList>
            <person name="Klenk H.-P."/>
        </authorList>
    </citation>
    <scope>NUCLEOTIDE SEQUENCE [LARGE SCALE GENOMIC DNA]</scope>
    <source>
        <strain evidence="7 8">DSM 24617</strain>
    </source>
</reference>
<feature type="domain" description="Pirin C-terminal" evidence="6">
    <location>
        <begin position="191"/>
        <end position="288"/>
    </location>
</feature>
<evidence type="ECO:0000313" key="7">
    <source>
        <dbReference type="EMBL" id="TQL34703.1"/>
    </source>
</evidence>
<dbReference type="RefSeq" id="WP_142007070.1">
    <property type="nucleotide sequence ID" value="NZ_CAJTBP010000001.1"/>
</dbReference>
<dbReference type="PANTHER" id="PTHR13903">
    <property type="entry name" value="PIRIN-RELATED"/>
    <property type="match status" value="1"/>
</dbReference>
<evidence type="ECO:0000256" key="3">
    <source>
        <dbReference type="RuleBase" id="RU003457"/>
    </source>
</evidence>
<dbReference type="Gene3D" id="2.60.120.10">
    <property type="entry name" value="Jelly Rolls"/>
    <property type="match status" value="1"/>
</dbReference>
<keyword evidence="2" id="KW-0479">Metal-binding</keyword>
<dbReference type="SUPFAM" id="SSF51182">
    <property type="entry name" value="RmlC-like cupins"/>
    <property type="match status" value="1"/>
</dbReference>
<accession>A0A542XFV0</accession>
<gene>
    <name evidence="7" type="ORF">FB554_2880</name>
</gene>
<comment type="similarity">
    <text evidence="1 3">Belongs to the pirin family.</text>
</comment>
<dbReference type="Proteomes" id="UP000318336">
    <property type="component" value="Unassembled WGS sequence"/>
</dbReference>
<dbReference type="InterPro" id="IPR003829">
    <property type="entry name" value="Pirin_N_dom"/>
</dbReference>
<proteinExistence type="inferred from homology"/>
<dbReference type="PIRSF" id="PIRSF006232">
    <property type="entry name" value="Pirin"/>
    <property type="match status" value="1"/>
</dbReference>
<dbReference type="InterPro" id="IPR011051">
    <property type="entry name" value="RmlC_Cupin_sf"/>
</dbReference>
<dbReference type="Pfam" id="PF05726">
    <property type="entry name" value="Pirin_C"/>
    <property type="match status" value="1"/>
</dbReference>
<keyword evidence="2" id="KW-0408">Iron</keyword>
<dbReference type="PANTHER" id="PTHR13903:SF8">
    <property type="entry name" value="PIRIN"/>
    <property type="match status" value="1"/>
</dbReference>
<organism evidence="7 8">
    <name type="scientific">Barrientosiimonas humi</name>
    <dbReference type="NCBI Taxonomy" id="999931"/>
    <lineage>
        <taxon>Bacteria</taxon>
        <taxon>Bacillati</taxon>
        <taxon>Actinomycetota</taxon>
        <taxon>Actinomycetes</taxon>
        <taxon>Micrococcales</taxon>
        <taxon>Dermacoccaceae</taxon>
        <taxon>Barrientosiimonas</taxon>
    </lineage>
</organism>
<dbReference type="AlphaFoldDB" id="A0A542XFV0"/>
<dbReference type="CDD" id="cd02909">
    <property type="entry name" value="cupin_pirin_N"/>
    <property type="match status" value="1"/>
</dbReference>
<evidence type="ECO:0000313" key="8">
    <source>
        <dbReference type="Proteomes" id="UP000318336"/>
    </source>
</evidence>
<dbReference type="EMBL" id="VFOK01000001">
    <property type="protein sequence ID" value="TQL34703.1"/>
    <property type="molecule type" value="Genomic_DNA"/>
</dbReference>
<comment type="caution">
    <text evidence="7">The sequence shown here is derived from an EMBL/GenBank/DDBJ whole genome shotgun (WGS) entry which is preliminary data.</text>
</comment>
<evidence type="ECO:0000256" key="1">
    <source>
        <dbReference type="ARBA" id="ARBA00008416"/>
    </source>
</evidence>
<dbReference type="OrthoDB" id="9780903at2"/>